<dbReference type="RefSeq" id="WP_245796793.1">
    <property type="nucleotide sequence ID" value="NZ_FQXZ01000014.1"/>
</dbReference>
<dbReference type="InterPro" id="IPR000182">
    <property type="entry name" value="GNAT_dom"/>
</dbReference>
<reference evidence="2 3" key="1">
    <citation type="submission" date="2016-11" db="EMBL/GenBank/DDBJ databases">
        <authorList>
            <person name="Jaros S."/>
            <person name="Januszkiewicz K."/>
            <person name="Wedrychowicz H."/>
        </authorList>
    </citation>
    <scope>NUCLEOTIDE SEQUENCE [LARGE SCALE GENOMIC DNA]</scope>
    <source>
        <strain evidence="2 3">CECT 7868</strain>
    </source>
</reference>
<dbReference type="STRING" id="1216006.VA7868_01416"/>
<proteinExistence type="predicted"/>
<feature type="domain" description="N-acetyltransferase" evidence="1">
    <location>
        <begin position="32"/>
        <end position="182"/>
    </location>
</feature>
<sequence length="185" mass="21129">MRHIYRYRNGPDDKLIQYGDNLAQMIEHRKQMKISLLADCPAATPQLAQWYFDEWAHKDPETTLASVTEKVALGALNRDQLPVAFVVQLENQPVGAGELKYRELAEYPGMHDWLDGIYVPAAHRGKGISTLLIEFAKQKATELALPALYLRCEAHNVKLYEKHGFHIICARQHKLIMGCELADQY</sequence>
<gene>
    <name evidence="2" type="ORF">VA7868_01416</name>
</gene>
<protein>
    <submittedName>
        <fullName evidence="2">Acetyltransferase (GNAT) family protein</fullName>
    </submittedName>
</protein>
<dbReference type="Gene3D" id="3.40.630.30">
    <property type="match status" value="1"/>
</dbReference>
<dbReference type="PROSITE" id="PS51186">
    <property type="entry name" value="GNAT"/>
    <property type="match status" value="1"/>
</dbReference>
<dbReference type="GO" id="GO:0016747">
    <property type="term" value="F:acyltransferase activity, transferring groups other than amino-acyl groups"/>
    <property type="evidence" value="ECO:0007669"/>
    <property type="project" value="InterPro"/>
</dbReference>
<evidence type="ECO:0000313" key="2">
    <source>
        <dbReference type="EMBL" id="SHI05561.1"/>
    </source>
</evidence>
<dbReference type="AlphaFoldDB" id="A0A1M5Y0H2"/>
<organism evidence="2 3">
    <name type="scientific">Vibrio aerogenes CECT 7868</name>
    <dbReference type="NCBI Taxonomy" id="1216006"/>
    <lineage>
        <taxon>Bacteria</taxon>
        <taxon>Pseudomonadati</taxon>
        <taxon>Pseudomonadota</taxon>
        <taxon>Gammaproteobacteria</taxon>
        <taxon>Vibrionales</taxon>
        <taxon>Vibrionaceae</taxon>
        <taxon>Vibrio</taxon>
    </lineage>
</organism>
<keyword evidence="3" id="KW-1185">Reference proteome</keyword>
<keyword evidence="2" id="KW-0808">Transferase</keyword>
<dbReference type="EMBL" id="FQXZ01000014">
    <property type="protein sequence ID" value="SHI05561.1"/>
    <property type="molecule type" value="Genomic_DNA"/>
</dbReference>
<dbReference type="InterPro" id="IPR016181">
    <property type="entry name" value="Acyl_CoA_acyltransferase"/>
</dbReference>
<dbReference type="Pfam" id="PF00583">
    <property type="entry name" value="Acetyltransf_1"/>
    <property type="match status" value="1"/>
</dbReference>
<evidence type="ECO:0000313" key="3">
    <source>
        <dbReference type="Proteomes" id="UP000184608"/>
    </source>
</evidence>
<dbReference type="Proteomes" id="UP000184608">
    <property type="component" value="Unassembled WGS sequence"/>
</dbReference>
<dbReference type="CDD" id="cd04301">
    <property type="entry name" value="NAT_SF"/>
    <property type="match status" value="1"/>
</dbReference>
<accession>A0A1M5Y0H2</accession>
<dbReference type="SUPFAM" id="SSF55729">
    <property type="entry name" value="Acyl-CoA N-acyltransferases (Nat)"/>
    <property type="match status" value="1"/>
</dbReference>
<name>A0A1M5Y0H2_9VIBR</name>
<evidence type="ECO:0000259" key="1">
    <source>
        <dbReference type="PROSITE" id="PS51186"/>
    </source>
</evidence>